<proteinExistence type="predicted"/>
<organism evidence="2 3">
    <name type="scientific">Batillaria attramentaria</name>
    <dbReference type="NCBI Taxonomy" id="370345"/>
    <lineage>
        <taxon>Eukaryota</taxon>
        <taxon>Metazoa</taxon>
        <taxon>Spiralia</taxon>
        <taxon>Lophotrochozoa</taxon>
        <taxon>Mollusca</taxon>
        <taxon>Gastropoda</taxon>
        <taxon>Caenogastropoda</taxon>
        <taxon>Sorbeoconcha</taxon>
        <taxon>Cerithioidea</taxon>
        <taxon>Batillariidae</taxon>
        <taxon>Batillaria</taxon>
    </lineage>
</organism>
<feature type="compositionally biased region" description="Polar residues" evidence="1">
    <location>
        <begin position="138"/>
        <end position="147"/>
    </location>
</feature>
<dbReference type="EMBL" id="JACVVK020000423">
    <property type="protein sequence ID" value="KAK7474850.1"/>
    <property type="molecule type" value="Genomic_DNA"/>
</dbReference>
<accession>A0ABD0JJM4</accession>
<reference evidence="2 3" key="1">
    <citation type="journal article" date="2023" name="Sci. Data">
        <title>Genome assembly of the Korean intertidal mud-creeper Batillaria attramentaria.</title>
        <authorList>
            <person name="Patra A.K."/>
            <person name="Ho P.T."/>
            <person name="Jun S."/>
            <person name="Lee S.J."/>
            <person name="Kim Y."/>
            <person name="Won Y.J."/>
        </authorList>
    </citation>
    <scope>NUCLEOTIDE SEQUENCE [LARGE SCALE GENOMIC DNA]</scope>
    <source>
        <strain evidence="2">Wonlab-2016</strain>
    </source>
</reference>
<evidence type="ECO:0000256" key="1">
    <source>
        <dbReference type="SAM" id="MobiDB-lite"/>
    </source>
</evidence>
<feature type="region of interest" description="Disordered" evidence="1">
    <location>
        <begin position="105"/>
        <end position="215"/>
    </location>
</feature>
<comment type="caution">
    <text evidence="2">The sequence shown here is derived from an EMBL/GenBank/DDBJ whole genome shotgun (WGS) entry which is preliminary data.</text>
</comment>
<sequence length="215" mass="23002">TTGETFVICAKKIVDVLKNTVPNQDWKTEDIIRAHRVGGKQTGDKPRPLIAKFTRWSDKMAILSSGRDALRQKGVAVASDLTTSQSRTLKRYREDGINAYYKGDKLVVGGPRRPRHAADQGYDSSNAEGHTDSDVNRTRSPSNSDSGGDTGEVSAADRNVSPPDANAQLSEADSLLVQTGRGDVTSTGVVTRHRARGGGVGARGTRAATPMQRDG</sequence>
<feature type="non-terminal residue" evidence="2">
    <location>
        <position position="1"/>
    </location>
</feature>
<evidence type="ECO:0000313" key="3">
    <source>
        <dbReference type="Proteomes" id="UP001519460"/>
    </source>
</evidence>
<protein>
    <submittedName>
        <fullName evidence="2">Uncharacterized protein</fullName>
    </submittedName>
</protein>
<keyword evidence="3" id="KW-1185">Reference proteome</keyword>
<evidence type="ECO:0000313" key="2">
    <source>
        <dbReference type="EMBL" id="KAK7474850.1"/>
    </source>
</evidence>
<dbReference type="Proteomes" id="UP001519460">
    <property type="component" value="Unassembled WGS sequence"/>
</dbReference>
<dbReference type="AlphaFoldDB" id="A0ABD0JJM4"/>
<dbReference type="Gene3D" id="3.30.70.1820">
    <property type="entry name" value="L1 transposable element, RRM domain"/>
    <property type="match status" value="1"/>
</dbReference>
<gene>
    <name evidence="2" type="ORF">BaRGS_00033922</name>
</gene>
<name>A0ABD0JJM4_9CAEN</name>